<dbReference type="AlphaFoldDB" id="A0A8D8FPP9"/>
<proteinExistence type="predicted"/>
<protein>
    <submittedName>
        <fullName evidence="2">(northern house mosquito) hypothetical protein</fullName>
    </submittedName>
</protein>
<accession>A0A8D8FPP9</accession>
<reference evidence="2" key="1">
    <citation type="submission" date="2021-05" db="EMBL/GenBank/DDBJ databases">
        <authorList>
            <person name="Alioto T."/>
            <person name="Alioto T."/>
            <person name="Gomez Garrido J."/>
        </authorList>
    </citation>
    <scope>NUCLEOTIDE SEQUENCE</scope>
</reference>
<feature type="chain" id="PRO_5034802397" evidence="1">
    <location>
        <begin position="31"/>
        <end position="106"/>
    </location>
</feature>
<dbReference type="EMBL" id="HBUE01088829">
    <property type="protein sequence ID" value="CAG6480597.1"/>
    <property type="molecule type" value="Transcribed_RNA"/>
</dbReference>
<sequence length="106" mass="11380">MAAAPNVAAGDTAGWLLPLLLLLELFCASGDTLGWFETPSDWAFRDIRLAIRGDLIWDRSMPPGVYVKGCLSRRIMAFCTQAGGSAGNWACIRRAELPIVDCGGPP</sequence>
<evidence type="ECO:0000313" key="2">
    <source>
        <dbReference type="EMBL" id="CAG6480597.1"/>
    </source>
</evidence>
<feature type="signal peptide" evidence="1">
    <location>
        <begin position="1"/>
        <end position="30"/>
    </location>
</feature>
<name>A0A8D8FPP9_CULPI</name>
<evidence type="ECO:0000256" key="1">
    <source>
        <dbReference type="SAM" id="SignalP"/>
    </source>
</evidence>
<organism evidence="2">
    <name type="scientific">Culex pipiens</name>
    <name type="common">House mosquito</name>
    <dbReference type="NCBI Taxonomy" id="7175"/>
    <lineage>
        <taxon>Eukaryota</taxon>
        <taxon>Metazoa</taxon>
        <taxon>Ecdysozoa</taxon>
        <taxon>Arthropoda</taxon>
        <taxon>Hexapoda</taxon>
        <taxon>Insecta</taxon>
        <taxon>Pterygota</taxon>
        <taxon>Neoptera</taxon>
        <taxon>Endopterygota</taxon>
        <taxon>Diptera</taxon>
        <taxon>Nematocera</taxon>
        <taxon>Culicoidea</taxon>
        <taxon>Culicidae</taxon>
        <taxon>Culicinae</taxon>
        <taxon>Culicini</taxon>
        <taxon>Culex</taxon>
        <taxon>Culex</taxon>
    </lineage>
</organism>
<keyword evidence="1" id="KW-0732">Signal</keyword>